<name>G8RQK3_MYCRN</name>
<dbReference type="PROSITE" id="PS50043">
    <property type="entry name" value="HTH_LUXR_2"/>
    <property type="match status" value="1"/>
</dbReference>
<dbReference type="EMBL" id="CP003169">
    <property type="protein sequence ID" value="AEV71409.1"/>
    <property type="molecule type" value="Genomic_DNA"/>
</dbReference>
<dbReference type="SMART" id="SM00421">
    <property type="entry name" value="HTH_LUXR"/>
    <property type="match status" value="1"/>
</dbReference>
<dbReference type="InterPro" id="IPR027417">
    <property type="entry name" value="P-loop_NTPase"/>
</dbReference>
<dbReference type="Gene3D" id="1.25.40.10">
    <property type="entry name" value="Tetratricopeptide repeat domain"/>
    <property type="match status" value="1"/>
</dbReference>
<dbReference type="InterPro" id="IPR016032">
    <property type="entry name" value="Sig_transdc_resp-reg_C-effctor"/>
</dbReference>
<reference evidence="4 5" key="1">
    <citation type="submission" date="2011-12" db="EMBL/GenBank/DDBJ databases">
        <title>Complete sequence of Mycobacterium rhodesiae NBB3.</title>
        <authorList>
            <consortium name="US DOE Joint Genome Institute"/>
            <person name="Lucas S."/>
            <person name="Han J."/>
            <person name="Lapidus A."/>
            <person name="Cheng J.-F."/>
            <person name="Goodwin L."/>
            <person name="Pitluck S."/>
            <person name="Peters L."/>
            <person name="Mikhailova N."/>
            <person name="Gu W."/>
            <person name="Detter J.C."/>
            <person name="Han C."/>
            <person name="Tapia R."/>
            <person name="Land M."/>
            <person name="Hauser L."/>
            <person name="Kyrpides N."/>
            <person name="Ivanova N."/>
            <person name="Pagani I."/>
            <person name="Mattes T."/>
            <person name="Holmes A."/>
            <person name="Rutledge P."/>
            <person name="Paulsen I."/>
            <person name="Coleman N."/>
            <person name="Woyke T."/>
        </authorList>
    </citation>
    <scope>NUCLEOTIDE SEQUENCE [LARGE SCALE GENOMIC DNA]</scope>
    <source>
        <strain evidence="4 5">NBB3</strain>
    </source>
</reference>
<dbReference type="SUPFAM" id="SSF52540">
    <property type="entry name" value="P-loop containing nucleoside triphosphate hydrolases"/>
    <property type="match status" value="1"/>
</dbReference>
<proteinExistence type="predicted"/>
<evidence type="ECO:0000259" key="3">
    <source>
        <dbReference type="PROSITE" id="PS50043"/>
    </source>
</evidence>
<dbReference type="STRING" id="710685.MycrhN_0775"/>
<dbReference type="RefSeq" id="WP_014209225.1">
    <property type="nucleotide sequence ID" value="NC_016604.1"/>
</dbReference>
<dbReference type="AlphaFoldDB" id="G8RQK3"/>
<dbReference type="GO" id="GO:0005737">
    <property type="term" value="C:cytoplasm"/>
    <property type="evidence" value="ECO:0007669"/>
    <property type="project" value="TreeGrafter"/>
</dbReference>
<dbReference type="HOGENOM" id="CLU_006850_4_1_11"/>
<dbReference type="PROSITE" id="PS00622">
    <property type="entry name" value="HTH_LUXR_1"/>
    <property type="match status" value="1"/>
</dbReference>
<keyword evidence="2" id="KW-0067">ATP-binding</keyword>
<gene>
    <name evidence="4" type="ordered locus">MycrhN_0775</name>
</gene>
<dbReference type="eggNOG" id="COG2197">
    <property type="taxonomic scope" value="Bacteria"/>
</dbReference>
<dbReference type="GO" id="GO:0004016">
    <property type="term" value="F:adenylate cyclase activity"/>
    <property type="evidence" value="ECO:0007669"/>
    <property type="project" value="TreeGrafter"/>
</dbReference>
<dbReference type="Proteomes" id="UP000005442">
    <property type="component" value="Chromosome"/>
</dbReference>
<dbReference type="PRINTS" id="PR00038">
    <property type="entry name" value="HTHLUXR"/>
</dbReference>
<dbReference type="SUPFAM" id="SSF48452">
    <property type="entry name" value="TPR-like"/>
    <property type="match status" value="2"/>
</dbReference>
<accession>G8RQK3</accession>
<dbReference type="Gene3D" id="1.10.10.10">
    <property type="entry name" value="Winged helix-like DNA-binding domain superfamily/Winged helix DNA-binding domain"/>
    <property type="match status" value="1"/>
</dbReference>
<dbReference type="CDD" id="cd06170">
    <property type="entry name" value="LuxR_C_like"/>
    <property type="match status" value="1"/>
</dbReference>
<dbReference type="PANTHER" id="PTHR16305">
    <property type="entry name" value="TESTICULAR SOLUBLE ADENYLYL CYCLASE"/>
    <property type="match status" value="1"/>
</dbReference>
<evidence type="ECO:0000313" key="5">
    <source>
        <dbReference type="Proteomes" id="UP000005442"/>
    </source>
</evidence>
<dbReference type="InterPro" id="IPR000792">
    <property type="entry name" value="Tscrpt_reg_LuxR_C"/>
</dbReference>
<dbReference type="Pfam" id="PF00196">
    <property type="entry name" value="GerE"/>
    <property type="match status" value="1"/>
</dbReference>
<dbReference type="GO" id="GO:0003677">
    <property type="term" value="F:DNA binding"/>
    <property type="evidence" value="ECO:0007669"/>
    <property type="project" value="InterPro"/>
</dbReference>
<protein>
    <submittedName>
        <fullName evidence="4">Transcriptional regulator, luxR family</fullName>
    </submittedName>
</protein>
<sequence length="920" mass="98176">MASGVIERPAEFRAVAEFLLSAARQPSGLVIEGEAGIGKTTLWLAGVAEAHERGFEVLSARAGQAETVLTYAALADLLGGVDALALAELPDVQRIAVDRVLLRTSVDGPSTDQSVVAAAFTSVIGRLSENAPVLLAIDDAQWLDPSSQAVLTAAARRLTGRVGLLLTERTEHEGADAADWLQLAAPDRIGRLRIGPLSLGGLHALVSSRLDRSFPRPTMVRIAEISAGNPFYALELARAIDSGSSDSVLPVTLAELMRMRIGRLDNEIQHLLLAAACASSPTIELLAQVSGIPVERVNELLAEPGAKGVVAVDGDVVRFSHPLLARSVYTDATRRERRAMHRLLSETATLPELRARHMALAASSADPRTLTALDQAAVAASRRGAPAAAAELVELAIGLGGQTPERRIRAADHHIHAGDLPHAEALLNDVLAAVPRGLERAKALNLLAGTQIHLSSFASAVTMLEEALANSSESLEVRVRTMLLLSFAQLNAGEFIHAMQHSERAVILAEDIDDPDLTSQVLSMRALVTSMCGNGFDEFALRRAVALEDPASDAPITLRASATYAVLLSWAGRLHEAAEQMSAVRRRCTDRGAESDLVFVAYFTTLIDVWLGRYADAAALADETVERAQQLGGDHLQVVGLTVQAVVNAYTGREAEARSAAVAAIDLARRCGSPRLADWSSISLGFLELSLGNHTEAIAALEPLIARFEAVPGTEIATSGYVPDAVEALVSLGRHTDAEPMIDEIEANGRWLDRPWMLAVGARCRSMWLAAQGDVGGAVAMAQTAMAYHDRLPMPFERARTLLLLGQLQRRQRKKELARATLSEALTIFEELGARLWADRARTELDRSGGTSTRMLGLTPSEQRVAELAASGMTTRDVAAALFISPKTVESNLARVYRKLGIRSRAELGRVMGSGDGPAG</sequence>
<keyword evidence="5" id="KW-1185">Reference proteome</keyword>
<dbReference type="SMART" id="SM00028">
    <property type="entry name" value="TPR"/>
    <property type="match status" value="2"/>
</dbReference>
<dbReference type="PANTHER" id="PTHR16305:SF35">
    <property type="entry name" value="TRANSCRIPTIONAL ACTIVATOR DOMAIN"/>
    <property type="match status" value="1"/>
</dbReference>
<dbReference type="GO" id="GO:0006355">
    <property type="term" value="P:regulation of DNA-templated transcription"/>
    <property type="evidence" value="ECO:0007669"/>
    <property type="project" value="InterPro"/>
</dbReference>
<evidence type="ECO:0000313" key="4">
    <source>
        <dbReference type="EMBL" id="AEV71409.1"/>
    </source>
</evidence>
<dbReference type="InterPro" id="IPR011990">
    <property type="entry name" value="TPR-like_helical_dom_sf"/>
</dbReference>
<dbReference type="GO" id="GO:0005524">
    <property type="term" value="F:ATP binding"/>
    <property type="evidence" value="ECO:0007669"/>
    <property type="project" value="UniProtKB-KW"/>
</dbReference>
<dbReference type="InterPro" id="IPR019734">
    <property type="entry name" value="TPR_rpt"/>
</dbReference>
<organism evidence="4 5">
    <name type="scientific">Mycolicibacterium rhodesiae (strain NBB3)</name>
    <name type="common">Mycobacterium rhodesiae</name>
    <dbReference type="NCBI Taxonomy" id="710685"/>
    <lineage>
        <taxon>Bacteria</taxon>
        <taxon>Bacillati</taxon>
        <taxon>Actinomycetota</taxon>
        <taxon>Actinomycetes</taxon>
        <taxon>Mycobacteriales</taxon>
        <taxon>Mycobacteriaceae</taxon>
        <taxon>Mycolicibacterium</taxon>
    </lineage>
</organism>
<dbReference type="KEGG" id="mrh:MycrhN_0775"/>
<dbReference type="InterPro" id="IPR041664">
    <property type="entry name" value="AAA_16"/>
</dbReference>
<keyword evidence="1" id="KW-0547">Nucleotide-binding</keyword>
<dbReference type="SUPFAM" id="SSF46894">
    <property type="entry name" value="C-terminal effector domain of the bipartite response regulators"/>
    <property type="match status" value="1"/>
</dbReference>
<evidence type="ECO:0000256" key="2">
    <source>
        <dbReference type="ARBA" id="ARBA00022840"/>
    </source>
</evidence>
<evidence type="ECO:0000256" key="1">
    <source>
        <dbReference type="ARBA" id="ARBA00022741"/>
    </source>
</evidence>
<dbReference type="PATRIC" id="fig|710685.3.peg.784"/>
<feature type="domain" description="HTH luxR-type" evidence="3">
    <location>
        <begin position="851"/>
        <end position="916"/>
    </location>
</feature>
<dbReference type="OrthoDB" id="3796539at2"/>
<dbReference type="Pfam" id="PF13191">
    <property type="entry name" value="AAA_16"/>
    <property type="match status" value="1"/>
</dbReference>
<dbReference type="InterPro" id="IPR036388">
    <property type="entry name" value="WH-like_DNA-bd_sf"/>
</dbReference>